<feature type="compositionally biased region" description="Acidic residues" evidence="1">
    <location>
        <begin position="326"/>
        <end position="337"/>
    </location>
</feature>
<reference evidence="2" key="2">
    <citation type="submission" date="2023-06" db="EMBL/GenBank/DDBJ databases">
        <authorList>
            <consortium name="Lawrence Berkeley National Laboratory"/>
            <person name="Haridas S."/>
            <person name="Hensen N."/>
            <person name="Bonometti L."/>
            <person name="Westerberg I."/>
            <person name="Brannstrom I.O."/>
            <person name="Guillou S."/>
            <person name="Cros-Aarteil S."/>
            <person name="Calhoun S."/>
            <person name="Kuo A."/>
            <person name="Mondo S."/>
            <person name="Pangilinan J."/>
            <person name="Riley R."/>
            <person name="LaButti K."/>
            <person name="Andreopoulos B."/>
            <person name="Lipzen A."/>
            <person name="Chen C."/>
            <person name="Yanf M."/>
            <person name="Daum C."/>
            <person name="Ng V."/>
            <person name="Clum A."/>
            <person name="Steindorff A."/>
            <person name="Ohm R."/>
            <person name="Martin F."/>
            <person name="Silar P."/>
            <person name="Natvig D."/>
            <person name="Lalanne C."/>
            <person name="Gautier V."/>
            <person name="Ament-velasquez S.L."/>
            <person name="Kruys A."/>
            <person name="Hutchinson M.I."/>
            <person name="Powell A.J."/>
            <person name="Barry K."/>
            <person name="Miller A.N."/>
            <person name="Grigoriev I.V."/>
            <person name="Debuchy R."/>
            <person name="Gladieux P."/>
            <person name="Thoren M.H."/>
            <person name="Johannesson H."/>
        </authorList>
    </citation>
    <scope>NUCLEOTIDE SEQUENCE</scope>
    <source>
        <strain evidence="2">CBS 232.78</strain>
    </source>
</reference>
<gene>
    <name evidence="2" type="ORF">B0H63DRAFT_463436</name>
</gene>
<feature type="region of interest" description="Disordered" evidence="1">
    <location>
        <begin position="252"/>
        <end position="495"/>
    </location>
</feature>
<proteinExistence type="predicted"/>
<sequence length="616" mass="65216">MQSVATVATGISDLTTDLTVDHDDSAMTTASTMTQGGRKAAKPRKAAAGKGRKTKAKKEEVVEILEDEPQELQEPPAPKPARGRKRASGAMEDSVVTNAEAPAAKKRHTRVRGSTNVDNSAAATAPHDVEMDDIPPTQPTAGRKKGKTTRKASQSSVRSQASTASLRGNNDDDIDRQLQADLERPLTDDEDLAADSDSERKNAPPPPPPKGRPKKAATTRKASGQKSRSKAFAMLDPAPAALDEADIEADFKAMEAKAEQQEVPAVAETETSAVPKKGRKAGPQKVSKQTKKVKELPPPPESVDELMDDPVAAPEPSRVAVPEAVQEPEPEAADDPDASTGTVVNKSAGRPSLEKRGRGRPSKKSMSMLSAVEEPEPRRSSGVPVQIEVQLEPLRDPGSFTAVQVTPATIARKPVPAPAPAPAPAMAAPPPAPTPARTEKALPPPPPHSATRLPRPPTTPRKNTTPSASARQAAISPSQSPQSSDAENQPPSSKPAACAIAKRVVLAPIAATPMRGSPSKRNIVASLQSTTPWAPVDLDLVFSPSQLAEKENGVDKLLRKGGELTSPEKRMTVEEWIYHNAGLAEQKLKHDCETMVTAFEKEGTRAIHTLEGLVVD</sequence>
<feature type="compositionally biased region" description="Pro residues" evidence="1">
    <location>
        <begin position="415"/>
        <end position="434"/>
    </location>
</feature>
<feature type="compositionally biased region" description="Polar residues" evidence="1">
    <location>
        <begin position="112"/>
        <end position="122"/>
    </location>
</feature>
<organism evidence="2 3">
    <name type="scientific">Podospora didyma</name>
    <dbReference type="NCBI Taxonomy" id="330526"/>
    <lineage>
        <taxon>Eukaryota</taxon>
        <taxon>Fungi</taxon>
        <taxon>Dikarya</taxon>
        <taxon>Ascomycota</taxon>
        <taxon>Pezizomycotina</taxon>
        <taxon>Sordariomycetes</taxon>
        <taxon>Sordariomycetidae</taxon>
        <taxon>Sordariales</taxon>
        <taxon>Podosporaceae</taxon>
        <taxon>Podospora</taxon>
    </lineage>
</organism>
<dbReference type="Proteomes" id="UP001285441">
    <property type="component" value="Unassembled WGS sequence"/>
</dbReference>
<evidence type="ECO:0000313" key="2">
    <source>
        <dbReference type="EMBL" id="KAK3389340.1"/>
    </source>
</evidence>
<feature type="compositionally biased region" description="Pro residues" evidence="1">
    <location>
        <begin position="442"/>
        <end position="459"/>
    </location>
</feature>
<keyword evidence="3" id="KW-1185">Reference proteome</keyword>
<reference evidence="2" key="1">
    <citation type="journal article" date="2023" name="Mol. Phylogenet. Evol.">
        <title>Genome-scale phylogeny and comparative genomics of the fungal order Sordariales.</title>
        <authorList>
            <person name="Hensen N."/>
            <person name="Bonometti L."/>
            <person name="Westerberg I."/>
            <person name="Brannstrom I.O."/>
            <person name="Guillou S."/>
            <person name="Cros-Aarteil S."/>
            <person name="Calhoun S."/>
            <person name="Haridas S."/>
            <person name="Kuo A."/>
            <person name="Mondo S."/>
            <person name="Pangilinan J."/>
            <person name="Riley R."/>
            <person name="LaButti K."/>
            <person name="Andreopoulos B."/>
            <person name="Lipzen A."/>
            <person name="Chen C."/>
            <person name="Yan M."/>
            <person name="Daum C."/>
            <person name="Ng V."/>
            <person name="Clum A."/>
            <person name="Steindorff A."/>
            <person name="Ohm R.A."/>
            <person name="Martin F."/>
            <person name="Silar P."/>
            <person name="Natvig D.O."/>
            <person name="Lalanne C."/>
            <person name="Gautier V."/>
            <person name="Ament-Velasquez S.L."/>
            <person name="Kruys A."/>
            <person name="Hutchinson M.I."/>
            <person name="Powell A.J."/>
            <person name="Barry K."/>
            <person name="Miller A.N."/>
            <person name="Grigoriev I.V."/>
            <person name="Debuchy R."/>
            <person name="Gladieux P."/>
            <person name="Hiltunen Thoren M."/>
            <person name="Johannesson H."/>
        </authorList>
    </citation>
    <scope>NUCLEOTIDE SEQUENCE</scope>
    <source>
        <strain evidence="2">CBS 232.78</strain>
    </source>
</reference>
<comment type="caution">
    <text evidence="2">The sequence shown here is derived from an EMBL/GenBank/DDBJ whole genome shotgun (WGS) entry which is preliminary data.</text>
</comment>
<feature type="compositionally biased region" description="Polar residues" evidence="1">
    <location>
        <begin position="26"/>
        <end position="35"/>
    </location>
</feature>
<accession>A0AAE0NXP7</accession>
<feature type="compositionally biased region" description="Acidic residues" evidence="1">
    <location>
        <begin position="62"/>
        <end position="71"/>
    </location>
</feature>
<dbReference type="EMBL" id="JAULSW010000002">
    <property type="protein sequence ID" value="KAK3389340.1"/>
    <property type="molecule type" value="Genomic_DNA"/>
</dbReference>
<dbReference type="AlphaFoldDB" id="A0AAE0NXP7"/>
<feature type="compositionally biased region" description="Low complexity" evidence="1">
    <location>
        <begin position="460"/>
        <end position="486"/>
    </location>
</feature>
<feature type="region of interest" description="Disordered" evidence="1">
    <location>
        <begin position="26"/>
        <end position="237"/>
    </location>
</feature>
<evidence type="ECO:0000313" key="3">
    <source>
        <dbReference type="Proteomes" id="UP001285441"/>
    </source>
</evidence>
<protein>
    <submittedName>
        <fullName evidence="2">Uncharacterized protein</fullName>
    </submittedName>
</protein>
<feature type="compositionally biased region" description="Polar residues" evidence="1">
    <location>
        <begin position="153"/>
        <end position="168"/>
    </location>
</feature>
<feature type="compositionally biased region" description="Basic residues" evidence="1">
    <location>
        <begin position="39"/>
        <end position="56"/>
    </location>
</feature>
<feature type="compositionally biased region" description="Basic and acidic residues" evidence="1">
    <location>
        <begin position="175"/>
        <end position="187"/>
    </location>
</feature>
<name>A0AAE0NXP7_9PEZI</name>
<evidence type="ECO:0000256" key="1">
    <source>
        <dbReference type="SAM" id="MobiDB-lite"/>
    </source>
</evidence>